<sequence length="631" mass="67598">MAQNSPLCHQWPRGSASVSAVPNNPVLPPLLPSASSHSSISSTTSSFSRSIKHNASSLRTSFLKNVFQHRRKHADHPEPPALDARRSIHERPLTANACPSEWESSFYSRSSVDSRSASSSRAKLLPQRKSRSAWLSSSKSTVSKLTFNLRGSSTFHHPRSSVTSPDTLPNTPPYGNPSSPSDSINPAPSKLSTPLDRIKQLFVDNLSLDAHSYDNHLYHMVFTGSHAIDLIVQLLGLPDRSPAIAIAQKLDELCLYEHVAGPSGFRCRSIGLIDDQRELYTLSEQAFRLLVPSSPPLSFDTFSPELSSDRIFSPPPQAPRPPSACKPNGRNSLPSSRDDLGNAAVMSPPHSHSPATASSAHTKPLASEHCGPMPGADAPPRPPRPPRHVDARDASDGDLDSCLSDPPLSANTIDSLETVEIPTYRLAHLLESWLSDDNDASKPLPGRRSAARESGPAKPPAGGMTAQPAAAASCPYLVQANDFQNPTSSNISAALRSSDTTFINEFDSNSSTSSASEPYNDEQPSHQPAGQLHQLRPQRPTEACSRPSSTSSVSNTIAVRKDGTASGGTSPQQQQQPTGGTHNVYIRSSANGSGASRQPLASPVHPRGISRSESMINLLRPRSITDLRGGQ</sequence>
<evidence type="ECO:0000313" key="1">
    <source>
        <dbReference type="EMBL" id="KAJ1675178.1"/>
    </source>
</evidence>
<organism evidence="1 2">
    <name type="scientific">Spiromyces aspiralis</name>
    <dbReference type="NCBI Taxonomy" id="68401"/>
    <lineage>
        <taxon>Eukaryota</taxon>
        <taxon>Fungi</taxon>
        <taxon>Fungi incertae sedis</taxon>
        <taxon>Zoopagomycota</taxon>
        <taxon>Kickxellomycotina</taxon>
        <taxon>Kickxellomycetes</taxon>
        <taxon>Kickxellales</taxon>
        <taxon>Kickxellaceae</taxon>
        <taxon>Spiromyces</taxon>
    </lineage>
</organism>
<accession>A0ACC1HF22</accession>
<reference evidence="1" key="1">
    <citation type="submission" date="2022-06" db="EMBL/GenBank/DDBJ databases">
        <title>Phylogenomic reconstructions and comparative analyses of Kickxellomycotina fungi.</title>
        <authorList>
            <person name="Reynolds N.K."/>
            <person name="Stajich J.E."/>
            <person name="Barry K."/>
            <person name="Grigoriev I.V."/>
            <person name="Crous P."/>
            <person name="Smith M.E."/>
        </authorList>
    </citation>
    <scope>NUCLEOTIDE SEQUENCE</scope>
    <source>
        <strain evidence="1">RSA 2271</strain>
    </source>
</reference>
<evidence type="ECO:0000313" key="2">
    <source>
        <dbReference type="Proteomes" id="UP001145114"/>
    </source>
</evidence>
<dbReference type="EMBL" id="JAMZIH010005440">
    <property type="protein sequence ID" value="KAJ1675178.1"/>
    <property type="molecule type" value="Genomic_DNA"/>
</dbReference>
<keyword evidence="2" id="KW-1185">Reference proteome</keyword>
<dbReference type="Proteomes" id="UP001145114">
    <property type="component" value="Unassembled WGS sequence"/>
</dbReference>
<protein>
    <submittedName>
        <fullName evidence="1">Uncharacterized protein</fullName>
    </submittedName>
</protein>
<comment type="caution">
    <text evidence="1">The sequence shown here is derived from an EMBL/GenBank/DDBJ whole genome shotgun (WGS) entry which is preliminary data.</text>
</comment>
<feature type="non-terminal residue" evidence="1">
    <location>
        <position position="631"/>
    </location>
</feature>
<gene>
    <name evidence="1" type="ORF">EV182_001775</name>
</gene>
<name>A0ACC1HF22_9FUNG</name>
<proteinExistence type="predicted"/>